<dbReference type="KEGG" id="sle:sle_00330"/>
<dbReference type="Proteomes" id="UP000035016">
    <property type="component" value="Chromosome Chromosome"/>
</dbReference>
<organism evidence="2 3">
    <name type="scientific">Streptomyces leeuwenhoekii</name>
    <dbReference type="NCBI Taxonomy" id="1437453"/>
    <lineage>
        <taxon>Bacteria</taxon>
        <taxon>Bacillati</taxon>
        <taxon>Actinomycetota</taxon>
        <taxon>Actinomycetes</taxon>
        <taxon>Kitasatosporales</taxon>
        <taxon>Streptomycetaceae</taxon>
        <taxon>Streptomyces</taxon>
    </lineage>
</organism>
<dbReference type="EMBL" id="LN831790">
    <property type="protein sequence ID" value="CQR59495.1"/>
    <property type="molecule type" value="Genomic_DNA"/>
</dbReference>
<gene>
    <name evidence="2" type="primary">sle_00330</name>
</gene>
<evidence type="ECO:0000313" key="3">
    <source>
        <dbReference type="Proteomes" id="UP000035016"/>
    </source>
</evidence>
<reference evidence="2 3" key="1">
    <citation type="submission" date="2015-02" db="EMBL/GenBank/DDBJ databases">
        <authorList>
            <person name="Gomez-Escribano P.J."/>
        </authorList>
    </citation>
    <scope>NUCLEOTIDE SEQUENCE [LARGE SCALE GENOMIC DNA]</scope>
    <source>
        <strain evidence="3">C34 (DSM 42122 / NRRL B-24963)</strain>
    </source>
</reference>
<sequence length="276" mass="28951">MWGPQSLSGPRSAGVGLAVPRITAHWGVCDRGARLGRGAPGAVMAGDHTEVARPGAVRWCGAVVRWNAPRWRAGDARRTAPPPSWRCSYAVVRCAGCASIACFIPAASSWRRTSATPPWSSVRMLSVNRTMASAAPGAFGQAHAVAQELQQQPPERRRQEGVRARLPVAVVHSGHRDEDARGDVQEQPVQLRAHGVGDRAGGVDVPGLPRPDVGEGAGDVLQLHRGERHGDGVLGHDSSLTFGPPLLIAAASKTPSNCGPVDRVRPLAGENSPPPG</sequence>
<name>A0A0F7VLD5_STRLW</name>
<feature type="region of interest" description="Disordered" evidence="1">
    <location>
        <begin position="252"/>
        <end position="276"/>
    </location>
</feature>
<evidence type="ECO:0000313" key="2">
    <source>
        <dbReference type="EMBL" id="CQR59495.1"/>
    </source>
</evidence>
<proteinExistence type="predicted"/>
<dbReference type="AlphaFoldDB" id="A0A0F7VLD5"/>
<feature type="region of interest" description="Disordered" evidence="1">
    <location>
        <begin position="196"/>
        <end position="218"/>
    </location>
</feature>
<evidence type="ECO:0000256" key="1">
    <source>
        <dbReference type="SAM" id="MobiDB-lite"/>
    </source>
</evidence>
<accession>A0A0F7VLD5</accession>
<protein>
    <submittedName>
        <fullName evidence="2">Uncharacterized protein</fullName>
    </submittedName>
</protein>